<sequence length="146" mass="16715">MWSYRVIGHSWHNDLMVISRDGWMSTVHGELVVIPDMEADAILRDVEDGNGRRGAREKRDMRADAVLIVPECERPIQHRWGEAECGACKSFPWPSHALTGAKGILVAQAHHWHCNGNTFSWLVGLISEYCHYRPFLSLCFECRLEL</sequence>
<keyword evidence="2" id="KW-1185">Reference proteome</keyword>
<reference evidence="1" key="1">
    <citation type="submission" date="2018-02" db="EMBL/GenBank/DDBJ databases">
        <title>The genomes of Aspergillus section Nigri reveals drivers in fungal speciation.</title>
        <authorList>
            <consortium name="DOE Joint Genome Institute"/>
            <person name="Vesth T.C."/>
            <person name="Nybo J."/>
            <person name="Theobald S."/>
            <person name="Brandl J."/>
            <person name="Frisvad J.C."/>
            <person name="Nielsen K.F."/>
            <person name="Lyhne E.K."/>
            <person name="Kogle M.E."/>
            <person name="Kuo A."/>
            <person name="Riley R."/>
            <person name="Clum A."/>
            <person name="Nolan M."/>
            <person name="Lipzen A."/>
            <person name="Salamov A."/>
            <person name="Henrissat B."/>
            <person name="Wiebenga A."/>
            <person name="De vries R.P."/>
            <person name="Grigoriev I.V."/>
            <person name="Mortensen U.H."/>
            <person name="Andersen M.R."/>
            <person name="Baker S.E."/>
        </authorList>
    </citation>
    <scope>NUCLEOTIDE SEQUENCE</scope>
    <source>
        <strain evidence="1">CBS 115574</strain>
    </source>
</reference>
<accession>A0ACD1I3Y5</accession>
<evidence type="ECO:0000313" key="2">
    <source>
        <dbReference type="Proteomes" id="UP000249748"/>
    </source>
</evidence>
<dbReference type="EMBL" id="KZ824569">
    <property type="protein sequence ID" value="RAK85024.1"/>
    <property type="molecule type" value="Genomic_DNA"/>
</dbReference>
<protein>
    <submittedName>
        <fullName evidence="1">Uncharacterized protein</fullName>
    </submittedName>
</protein>
<gene>
    <name evidence="1" type="ORF">BO79DRAFT_231946</name>
</gene>
<dbReference type="Proteomes" id="UP000249748">
    <property type="component" value="Unassembled WGS sequence"/>
</dbReference>
<organism evidence="1 2">
    <name type="scientific">Aspergillus costaricaensis CBS 115574</name>
    <dbReference type="NCBI Taxonomy" id="1448317"/>
    <lineage>
        <taxon>Eukaryota</taxon>
        <taxon>Fungi</taxon>
        <taxon>Dikarya</taxon>
        <taxon>Ascomycota</taxon>
        <taxon>Pezizomycotina</taxon>
        <taxon>Eurotiomycetes</taxon>
        <taxon>Eurotiomycetidae</taxon>
        <taxon>Eurotiales</taxon>
        <taxon>Aspergillaceae</taxon>
        <taxon>Aspergillus</taxon>
        <taxon>Aspergillus subgen. Circumdati</taxon>
    </lineage>
</organism>
<proteinExistence type="predicted"/>
<evidence type="ECO:0000313" key="1">
    <source>
        <dbReference type="EMBL" id="RAK85024.1"/>
    </source>
</evidence>
<name>A0ACD1I3Y5_9EURO</name>